<organism evidence="2 3">
    <name type="scientific">[Candida] anglica</name>
    <dbReference type="NCBI Taxonomy" id="148631"/>
    <lineage>
        <taxon>Eukaryota</taxon>
        <taxon>Fungi</taxon>
        <taxon>Dikarya</taxon>
        <taxon>Ascomycota</taxon>
        <taxon>Saccharomycotina</taxon>
        <taxon>Pichiomycetes</taxon>
        <taxon>Debaryomycetaceae</taxon>
        <taxon>Kurtzmaniella</taxon>
    </lineage>
</organism>
<reference evidence="2 3" key="1">
    <citation type="submission" date="2024-01" db="EMBL/GenBank/DDBJ databases">
        <authorList>
            <consortium name="Genoscope - CEA"/>
            <person name="William W."/>
        </authorList>
    </citation>
    <scope>NUCLEOTIDE SEQUENCE [LARGE SCALE GENOMIC DNA]</scope>
    <source>
        <strain evidence="2 3">29B2s-10</strain>
    </source>
</reference>
<dbReference type="Pfam" id="PF02464">
    <property type="entry name" value="CinA"/>
    <property type="match status" value="1"/>
</dbReference>
<proteinExistence type="predicted"/>
<dbReference type="Proteomes" id="UP001497600">
    <property type="component" value="Chromosome E"/>
</dbReference>
<keyword evidence="3" id="KW-1185">Reference proteome</keyword>
<evidence type="ECO:0000259" key="1">
    <source>
        <dbReference type="Pfam" id="PF02464"/>
    </source>
</evidence>
<dbReference type="Gene3D" id="3.90.950.20">
    <property type="entry name" value="CinA-like"/>
    <property type="match status" value="1"/>
</dbReference>
<protein>
    <recommendedName>
        <fullName evidence="1">CinA C-terminal domain-containing protein</fullName>
    </recommendedName>
</protein>
<name>A0ABP0EC83_9ASCO</name>
<dbReference type="InterPro" id="IPR036653">
    <property type="entry name" value="CinA-like_C"/>
</dbReference>
<gene>
    <name evidence="2" type="ORF">CAAN4_E03774</name>
</gene>
<feature type="domain" description="CinA C-terminal" evidence="1">
    <location>
        <begin position="22"/>
        <end position="181"/>
    </location>
</feature>
<dbReference type="InterPro" id="IPR008136">
    <property type="entry name" value="CinA_C"/>
</dbReference>
<sequence>MASAESQLQSQFPPEDVRVLVGEISTILRSRNQTLAISEAACGGLLSAYLVSVPGASDYYIGGKLVYSLKQRLKLSGWSDDDIRNYMGPSESVALKLARTAKYELGSTYVLSETGFAGPSTDLHLSDVENIPVDGHGVGTVYLGLHGPKGDVSCCFHTNSVDRSYNMTQFAKLGLIFLLEQLKK</sequence>
<accession>A0ABP0EC83</accession>
<dbReference type="SUPFAM" id="SSF142433">
    <property type="entry name" value="CinA-like"/>
    <property type="match status" value="1"/>
</dbReference>
<evidence type="ECO:0000313" key="3">
    <source>
        <dbReference type="Proteomes" id="UP001497600"/>
    </source>
</evidence>
<dbReference type="EMBL" id="OZ004257">
    <property type="protein sequence ID" value="CAK7907069.1"/>
    <property type="molecule type" value="Genomic_DNA"/>
</dbReference>
<evidence type="ECO:0000313" key="2">
    <source>
        <dbReference type="EMBL" id="CAK7907069.1"/>
    </source>
</evidence>